<dbReference type="InterPro" id="IPR058924">
    <property type="entry name" value="AGPR_dimerisation_dom"/>
</dbReference>
<dbReference type="SUPFAM" id="SSF51735">
    <property type="entry name" value="NAD(P)-binding Rossmann-fold domains"/>
    <property type="match status" value="1"/>
</dbReference>
<evidence type="ECO:0000256" key="1">
    <source>
        <dbReference type="ARBA" id="ARBA00004173"/>
    </source>
</evidence>
<evidence type="ECO:0000256" key="12">
    <source>
        <dbReference type="ARBA" id="ARBA00022840"/>
    </source>
</evidence>
<dbReference type="SMART" id="SM00859">
    <property type="entry name" value="Semialdhyde_dh"/>
    <property type="match status" value="1"/>
</dbReference>
<evidence type="ECO:0000256" key="20">
    <source>
        <dbReference type="PROSITE-ProRule" id="PRU10010"/>
    </source>
</evidence>
<evidence type="ECO:0000256" key="16">
    <source>
        <dbReference type="ARBA" id="ARBA00023128"/>
    </source>
</evidence>
<dbReference type="GO" id="GO:0070401">
    <property type="term" value="F:NADP+ binding"/>
    <property type="evidence" value="ECO:0007669"/>
    <property type="project" value="InterPro"/>
</dbReference>
<evidence type="ECO:0000256" key="10">
    <source>
        <dbReference type="ARBA" id="ARBA00022741"/>
    </source>
</evidence>
<keyword evidence="16 19" id="KW-0496">Mitochondrion</keyword>
<dbReference type="CDD" id="cd04252">
    <property type="entry name" value="AAK_NAGK-fArgBP"/>
    <property type="match status" value="1"/>
</dbReference>
<dbReference type="Pfam" id="PF04768">
    <property type="entry name" value="NAT"/>
    <property type="match status" value="1"/>
</dbReference>
<dbReference type="Pfam" id="PF00696">
    <property type="entry name" value="AA_kinase"/>
    <property type="match status" value="1"/>
</dbReference>
<dbReference type="EC" id="2.7.2.8" evidence="6"/>
<comment type="catalytic activity">
    <reaction evidence="18">
        <text>N-acetyl-L-glutamate + ATP = N-acetyl-L-glutamyl 5-phosphate + ADP</text>
        <dbReference type="Rhea" id="RHEA:14629"/>
        <dbReference type="ChEBI" id="CHEBI:30616"/>
        <dbReference type="ChEBI" id="CHEBI:44337"/>
        <dbReference type="ChEBI" id="CHEBI:57936"/>
        <dbReference type="ChEBI" id="CHEBI:456216"/>
        <dbReference type="EC" id="2.7.2.8"/>
    </reaction>
</comment>
<dbReference type="FunFam" id="3.30.360.10:FF:000019">
    <property type="entry name" value="Bifunctional acetylglutamate kinase/N-acetyl-gamma-glutamyl-phosphate reductase"/>
    <property type="match status" value="1"/>
</dbReference>
<comment type="pathway">
    <text evidence="2 19">Amino-acid biosynthesis; L-arginine biosynthesis; N(2)-acetyl-L-ornithine from L-glutamate: step 2/4.</text>
</comment>
<dbReference type="Pfam" id="PF01118">
    <property type="entry name" value="Semialdhyde_dh"/>
    <property type="match status" value="1"/>
</dbReference>
<evidence type="ECO:0000313" key="23">
    <source>
        <dbReference type="Proteomes" id="UP000789405"/>
    </source>
</evidence>
<organism evidence="22 23">
    <name type="scientific">Dentiscutata erythropus</name>
    <dbReference type="NCBI Taxonomy" id="1348616"/>
    <lineage>
        <taxon>Eukaryota</taxon>
        <taxon>Fungi</taxon>
        <taxon>Fungi incertae sedis</taxon>
        <taxon>Mucoromycota</taxon>
        <taxon>Glomeromycotina</taxon>
        <taxon>Glomeromycetes</taxon>
        <taxon>Diversisporales</taxon>
        <taxon>Gigasporaceae</taxon>
        <taxon>Dentiscutata</taxon>
    </lineage>
</organism>
<dbReference type="SUPFAM" id="SSF55347">
    <property type="entry name" value="Glyceraldehyde-3-phosphate dehydrogenase-like, C-terminal domain"/>
    <property type="match status" value="1"/>
</dbReference>
<protein>
    <recommendedName>
        <fullName evidence="6">acetylglutamate kinase</fullName>
        <ecNumber evidence="6">2.7.2.8</ecNumber>
    </recommendedName>
</protein>
<dbReference type="Proteomes" id="UP000789405">
    <property type="component" value="Unassembled WGS sequence"/>
</dbReference>
<dbReference type="GO" id="GO:0051287">
    <property type="term" value="F:NAD binding"/>
    <property type="evidence" value="ECO:0007669"/>
    <property type="project" value="UniProtKB-UniRule"/>
</dbReference>
<dbReference type="InterPro" id="IPR004662">
    <property type="entry name" value="AcgluKinase_fam"/>
</dbReference>
<dbReference type="PROSITE" id="PS01224">
    <property type="entry name" value="ARGC"/>
    <property type="match status" value="1"/>
</dbReference>
<evidence type="ECO:0000256" key="14">
    <source>
        <dbReference type="ARBA" id="ARBA00022946"/>
    </source>
</evidence>
<dbReference type="GO" id="GO:0003991">
    <property type="term" value="F:acetylglutamate kinase activity"/>
    <property type="evidence" value="ECO:0007669"/>
    <property type="project" value="UniProtKB-EC"/>
</dbReference>
<dbReference type="InterPro" id="IPR036291">
    <property type="entry name" value="NAD(P)-bd_dom_sf"/>
</dbReference>
<dbReference type="Gene3D" id="3.40.50.720">
    <property type="entry name" value="NAD(P)-binding Rossmann-like Domain"/>
    <property type="match status" value="1"/>
</dbReference>
<comment type="similarity">
    <text evidence="4 19">In the N-terminal section; belongs to the acetylglutamate kinase family.</text>
</comment>
<dbReference type="InterPro" id="IPR011241">
    <property type="entry name" value="NAGK/NAGSA"/>
</dbReference>
<keyword evidence="9 19" id="KW-0808">Transferase</keyword>
<dbReference type="CDD" id="cd23936">
    <property type="entry name" value="AGPR_C_ARG5_6_like"/>
    <property type="match status" value="1"/>
</dbReference>
<dbReference type="InterPro" id="IPR041734">
    <property type="entry name" value="NAGK-fArgBP"/>
</dbReference>
<comment type="subcellular location">
    <subcellularLocation>
        <location evidence="1 19">Mitochondrion</location>
    </subcellularLocation>
</comment>
<dbReference type="EMBL" id="CAJVPY010003163">
    <property type="protein sequence ID" value="CAG8583515.1"/>
    <property type="molecule type" value="Genomic_DNA"/>
</dbReference>
<dbReference type="InterPro" id="IPR023013">
    <property type="entry name" value="AGPR_AS"/>
</dbReference>
<dbReference type="PANTHER" id="PTHR23342">
    <property type="entry name" value="N-ACETYLGLUTAMATE SYNTHASE"/>
    <property type="match status" value="1"/>
</dbReference>
<feature type="active site" evidence="20">
    <location>
        <position position="672"/>
    </location>
</feature>
<keyword evidence="7 19" id="KW-0055">Arginine biosynthesis</keyword>
<dbReference type="InterPro" id="IPR001048">
    <property type="entry name" value="Asp/Glu/Uridylate_kinase"/>
</dbReference>
<dbReference type="NCBIfam" id="TIGR00761">
    <property type="entry name" value="argB"/>
    <property type="match status" value="1"/>
</dbReference>
<dbReference type="Gene3D" id="3.30.360.10">
    <property type="entry name" value="Dihydrodipicolinate Reductase, domain 2"/>
    <property type="match status" value="1"/>
</dbReference>
<comment type="similarity">
    <text evidence="5 19">In the C-terminal section; belongs to the NAGSA dehydrogenase family.</text>
</comment>
<evidence type="ECO:0000256" key="11">
    <source>
        <dbReference type="ARBA" id="ARBA00022777"/>
    </source>
</evidence>
<evidence type="ECO:0000259" key="21">
    <source>
        <dbReference type="PROSITE" id="PS51731"/>
    </source>
</evidence>
<evidence type="ECO:0000256" key="7">
    <source>
        <dbReference type="ARBA" id="ARBA00022571"/>
    </source>
</evidence>
<evidence type="ECO:0000256" key="15">
    <source>
        <dbReference type="ARBA" id="ARBA00023002"/>
    </source>
</evidence>
<evidence type="ECO:0000256" key="19">
    <source>
        <dbReference type="PIRNR" id="PIRNR036440"/>
    </source>
</evidence>
<dbReference type="GO" id="GO:0003942">
    <property type="term" value="F:N-acetyl-gamma-glutamyl-phosphate reductase activity"/>
    <property type="evidence" value="ECO:0007669"/>
    <property type="project" value="UniProtKB-UniRule"/>
</dbReference>
<evidence type="ECO:0000256" key="6">
    <source>
        <dbReference type="ARBA" id="ARBA00013065"/>
    </source>
</evidence>
<evidence type="ECO:0000256" key="2">
    <source>
        <dbReference type="ARBA" id="ARBA00004828"/>
    </source>
</evidence>
<dbReference type="Pfam" id="PF22698">
    <property type="entry name" value="Semialdhyde_dhC_1"/>
    <property type="match status" value="1"/>
</dbReference>
<dbReference type="PIRSF" id="PIRSF036440">
    <property type="entry name" value="ARG5-6"/>
    <property type="match status" value="1"/>
</dbReference>
<dbReference type="InterPro" id="IPR000706">
    <property type="entry name" value="AGPR_type-1"/>
</dbReference>
<dbReference type="GO" id="GO:0005759">
    <property type="term" value="C:mitochondrial matrix"/>
    <property type="evidence" value="ECO:0007669"/>
    <property type="project" value="TreeGrafter"/>
</dbReference>
<keyword evidence="8 19" id="KW-0028">Amino-acid biosynthesis</keyword>
<name>A0A9N9C0N5_9GLOM</name>
<evidence type="ECO:0000256" key="9">
    <source>
        <dbReference type="ARBA" id="ARBA00022679"/>
    </source>
</evidence>
<keyword evidence="23" id="KW-1185">Reference proteome</keyword>
<dbReference type="PANTHER" id="PTHR23342:SF0">
    <property type="entry name" value="N-ACETYLGLUTAMATE SYNTHASE, MITOCHONDRIAL"/>
    <property type="match status" value="1"/>
</dbReference>
<dbReference type="InterPro" id="IPR006855">
    <property type="entry name" value="Vertebrate-like_GNAT_dom"/>
</dbReference>
<keyword evidence="13 19" id="KW-0521">NADP</keyword>
<dbReference type="FunFam" id="3.40.1160.10:FF:000046">
    <property type="entry name" value="N-acetylglutamate kinase / N-acetylglutamate synthase"/>
    <property type="match status" value="1"/>
</dbReference>
<evidence type="ECO:0000256" key="8">
    <source>
        <dbReference type="ARBA" id="ARBA00022605"/>
    </source>
</evidence>
<dbReference type="Gene3D" id="3.40.630.30">
    <property type="match status" value="1"/>
</dbReference>
<keyword evidence="14" id="KW-0809">Transit peptide</keyword>
<sequence length="854" mass="95183">MIISKVGKSVLSKSVSFNARRLGFLPTLQRQKKSLVKLTKQQSRLYSLDVQKHEKETIIRLLYNIGSKKEAEQYLRQFSSVESQKFAVIKVGGAVISNEIDSLASSLSFLNRVGLYPIVLHGGGPQLNIELEKAGIEPQYKNGIRITDAKTLEIARSIFIQENLKLVEALENLGTRARPITGGVFIADYLGREDYGYVGQITGINKNIVNASIKAGALPILTSLAETPSGQILNVNADVAAGELAKVLEPLKIIFLSEKGGLINEETKKKIDSINIDEEYDHYMSQPWVKHGTRLKLKEIKDLLDHLPRSSSVAITAVEQLPKELFTDSGAGTLIRRGHRLFKFNSLDEMDKNKLQKRLQINPNSDFVSTLSKKSYKVYSDEPYDVLAIVTQEKTNPNAIPFLEKFVATKNSVLSNVIDNVWNNIQKDNPRLLWAIDDHDENKSWHFSRSDGSYTIDGKTLFWYGINVEEVSAAIKDFVATLPNTNTTQSSSSGRAFTNISRGFSTFARYNQYNQCNKNNPFSISSLLRRQYATSTSSKVALIGARGYTGQNFVSLLNNHPHISLSHVSSRELEGQELSGYSKEKIKYVNLKAEQMKEMQKNGEVDCWVMALPNGVCTPFVQAINEGQADKSLIIDLSADYRFDSEWTYGLPELSKNRESFRQTKKISNPGCYATGSQLSIAPLLPYISETPTVFGVSGYSGAGTKPSPKNDPKFLENNMIPYSLTDHIHEREISYHLGRTVNFIPHVAPFFQGITLTVNIPLSKSFKSAEIRELYEQKYAGEKLIKVVDDVPLVKDISKKHFVKIGGFGVHSSGKRVVVITTIDNLLKGAATQALQNINLALGYNEYEGIPSE</sequence>
<feature type="domain" description="N-acetyltransferase" evidence="21">
    <location>
        <begin position="339"/>
        <end position="487"/>
    </location>
</feature>
<dbReference type="Gene3D" id="3.40.1160.10">
    <property type="entry name" value="Acetylglutamate kinase-like"/>
    <property type="match status" value="1"/>
</dbReference>
<dbReference type="CDD" id="cd24149">
    <property type="entry name" value="AGPR_N_ARG5_6_like"/>
    <property type="match status" value="1"/>
</dbReference>
<dbReference type="InterPro" id="IPR036393">
    <property type="entry name" value="AceGlu_kinase-like_sf"/>
</dbReference>
<dbReference type="HAMAP" id="MF_00150">
    <property type="entry name" value="ArgC_type1"/>
    <property type="match status" value="1"/>
</dbReference>
<dbReference type="NCBIfam" id="TIGR01850">
    <property type="entry name" value="argC"/>
    <property type="match status" value="1"/>
</dbReference>
<dbReference type="GO" id="GO:0005524">
    <property type="term" value="F:ATP binding"/>
    <property type="evidence" value="ECO:0007669"/>
    <property type="project" value="UniProtKB-UniRule"/>
</dbReference>
<dbReference type="OrthoDB" id="438291at2759"/>
<dbReference type="AlphaFoldDB" id="A0A9N9C0N5"/>
<keyword evidence="11 19" id="KW-0418">Kinase</keyword>
<accession>A0A9N9C0N5</accession>
<dbReference type="NCBIfam" id="NF003387">
    <property type="entry name" value="PRK04531.1-2"/>
    <property type="match status" value="1"/>
</dbReference>
<evidence type="ECO:0000256" key="18">
    <source>
        <dbReference type="ARBA" id="ARBA00048141"/>
    </source>
</evidence>
<dbReference type="InterPro" id="IPR000534">
    <property type="entry name" value="Semialdehyde_DH_NAD-bd"/>
</dbReference>
<comment type="pathway">
    <text evidence="3 19">Amino-acid biosynthesis; L-arginine biosynthesis; N(2)-acetyl-L-ornithine from L-glutamate: step 3/4.</text>
</comment>
<keyword evidence="12 19" id="KW-0067">ATP-binding</keyword>
<comment type="caution">
    <text evidence="22">The sequence shown here is derived from an EMBL/GenBank/DDBJ whole genome shotgun (WGS) entry which is preliminary data.</text>
</comment>
<keyword evidence="10 19" id="KW-0547">Nucleotide-binding</keyword>
<keyword evidence="15 19" id="KW-0560">Oxidoreductase</keyword>
<dbReference type="GO" id="GO:0006526">
    <property type="term" value="P:L-arginine biosynthetic process"/>
    <property type="evidence" value="ECO:0007669"/>
    <property type="project" value="UniProtKB-UniRule"/>
</dbReference>
<gene>
    <name evidence="22" type="ORF">DERYTH_LOCUS6810</name>
</gene>
<dbReference type="PROSITE" id="PS51731">
    <property type="entry name" value="GNAT_NAGS"/>
    <property type="match status" value="1"/>
</dbReference>
<keyword evidence="17 19" id="KW-0511">Multifunctional enzyme</keyword>
<evidence type="ECO:0000256" key="13">
    <source>
        <dbReference type="ARBA" id="ARBA00022857"/>
    </source>
</evidence>
<dbReference type="SUPFAM" id="SSF53633">
    <property type="entry name" value="Carbamate kinase-like"/>
    <property type="match status" value="1"/>
</dbReference>
<evidence type="ECO:0000313" key="22">
    <source>
        <dbReference type="EMBL" id="CAG8583515.1"/>
    </source>
</evidence>
<proteinExistence type="inferred from homology"/>
<evidence type="ECO:0000256" key="3">
    <source>
        <dbReference type="ARBA" id="ARBA00004862"/>
    </source>
</evidence>
<evidence type="ECO:0000256" key="5">
    <source>
        <dbReference type="ARBA" id="ARBA00007239"/>
    </source>
</evidence>
<evidence type="ECO:0000256" key="17">
    <source>
        <dbReference type="ARBA" id="ARBA00023268"/>
    </source>
</evidence>
<evidence type="ECO:0000256" key="4">
    <source>
        <dbReference type="ARBA" id="ARBA00006830"/>
    </source>
</evidence>
<reference evidence="22" key="1">
    <citation type="submission" date="2021-06" db="EMBL/GenBank/DDBJ databases">
        <authorList>
            <person name="Kallberg Y."/>
            <person name="Tangrot J."/>
            <person name="Rosling A."/>
        </authorList>
    </citation>
    <scope>NUCLEOTIDE SEQUENCE</scope>
    <source>
        <strain evidence="22">MA453B</strain>
    </source>
</reference>